<comment type="catalytic activity">
    <reaction evidence="1">
        <text>Endohydrolysis of (1-&gt;4)-beta-D-glucosidic linkages in cellulose, lichenin and cereal beta-D-glucans.</text>
        <dbReference type="EC" id="3.2.1.4"/>
    </reaction>
</comment>
<dbReference type="PROSITE" id="PS00659">
    <property type="entry name" value="GLYCOSYL_HYDROL_F5"/>
    <property type="match status" value="1"/>
</dbReference>
<dbReference type="Pfam" id="PF00150">
    <property type="entry name" value="Cellulase"/>
    <property type="match status" value="1"/>
</dbReference>
<dbReference type="SUPFAM" id="SSF51445">
    <property type="entry name" value="(Trans)glycosidases"/>
    <property type="match status" value="1"/>
</dbReference>
<dbReference type="RefSeq" id="WP_126557610.1">
    <property type="nucleotide sequence ID" value="NZ_BIFS01000002.1"/>
</dbReference>
<evidence type="ECO:0000256" key="4">
    <source>
        <dbReference type="ARBA" id="ARBA00023295"/>
    </source>
</evidence>
<evidence type="ECO:0000256" key="5">
    <source>
        <dbReference type="RuleBase" id="RU361153"/>
    </source>
</evidence>
<protein>
    <recommendedName>
        <fullName evidence="2">cellulase</fullName>
        <ecNumber evidence="2">3.2.1.4</ecNumber>
    </recommendedName>
</protein>
<dbReference type="InterPro" id="IPR017853">
    <property type="entry name" value="GH"/>
</dbReference>
<dbReference type="InterPro" id="IPR018087">
    <property type="entry name" value="Glyco_hydro_5_CS"/>
</dbReference>
<sequence>MKRWPISRFIFALALVVGVFSIGLTSQSVHAAPALSTITGLHVSGNQLLNGNGENVRLLGVNRSGTEYKCINNAGIFDGPNDEASVDAMASWHINAVRVPLNEDCWLWINGGQNAYGGDAYVQSIKDYVNLLNSKGLIAILDLHWSAPGTDSSTGQQPMPDADHASDFWWSVASTFKDNSSVIFNLYNEPHADSDGGDCWENGSSAAYTAPCSSVGFAVAGMQTLVGKVRGAGANNVIMLDGWGYANYIGGVLSNLPSDPQNNLMISAHVYDNSGCNTTDCFTQQYAPVAQQVPVVFGEIGESDCQHGFIDSVMNWADQNGVGYLGWAWDTYDCGSFPSLISNYDGTPTQFGQGFKDHLASF</sequence>
<accession>A0A402AZA5</accession>
<evidence type="ECO:0000313" key="9">
    <source>
        <dbReference type="Proteomes" id="UP000287188"/>
    </source>
</evidence>
<dbReference type="OrthoDB" id="182870at2"/>
<evidence type="ECO:0000256" key="1">
    <source>
        <dbReference type="ARBA" id="ARBA00000966"/>
    </source>
</evidence>
<dbReference type="InterPro" id="IPR001547">
    <property type="entry name" value="Glyco_hydro_5"/>
</dbReference>
<dbReference type="GO" id="GO:0008810">
    <property type="term" value="F:cellulase activity"/>
    <property type="evidence" value="ECO:0007669"/>
    <property type="project" value="UniProtKB-EC"/>
</dbReference>
<proteinExistence type="inferred from homology"/>
<dbReference type="Proteomes" id="UP000287188">
    <property type="component" value="Unassembled WGS sequence"/>
</dbReference>
<dbReference type="Gene3D" id="3.20.20.80">
    <property type="entry name" value="Glycosidases"/>
    <property type="match status" value="1"/>
</dbReference>
<reference evidence="9" key="1">
    <citation type="submission" date="2018-12" db="EMBL/GenBank/DDBJ databases">
        <title>Tengunoibacter tsumagoiensis gen. nov., sp. nov., Dictyobacter kobayashii sp. nov., D. alpinus sp. nov., and D. joshuensis sp. nov. and description of Dictyobacteraceae fam. nov. within the order Ktedonobacterales isolated from Tengu-no-mugimeshi.</title>
        <authorList>
            <person name="Wang C.M."/>
            <person name="Zheng Y."/>
            <person name="Sakai Y."/>
            <person name="Toyoda A."/>
            <person name="Minakuchi Y."/>
            <person name="Abe K."/>
            <person name="Yokota A."/>
            <person name="Yabe S."/>
        </authorList>
    </citation>
    <scope>NUCLEOTIDE SEQUENCE [LARGE SCALE GENOMIC DNA]</scope>
    <source>
        <strain evidence="9">Uno11</strain>
    </source>
</reference>
<evidence type="ECO:0000256" key="6">
    <source>
        <dbReference type="SAM" id="SignalP"/>
    </source>
</evidence>
<keyword evidence="4 5" id="KW-0326">Glycosidase</keyword>
<dbReference type="PANTHER" id="PTHR34142">
    <property type="entry name" value="ENDO-BETA-1,4-GLUCANASE A"/>
    <property type="match status" value="1"/>
</dbReference>
<keyword evidence="6" id="KW-0732">Signal</keyword>
<evidence type="ECO:0000256" key="2">
    <source>
        <dbReference type="ARBA" id="ARBA00012601"/>
    </source>
</evidence>
<keyword evidence="3 5" id="KW-0378">Hydrolase</keyword>
<gene>
    <name evidence="8" type="ORF">KDK_81950</name>
</gene>
<organism evidence="8 9">
    <name type="scientific">Dictyobacter kobayashii</name>
    <dbReference type="NCBI Taxonomy" id="2014872"/>
    <lineage>
        <taxon>Bacteria</taxon>
        <taxon>Bacillati</taxon>
        <taxon>Chloroflexota</taxon>
        <taxon>Ktedonobacteria</taxon>
        <taxon>Ktedonobacterales</taxon>
        <taxon>Dictyobacteraceae</taxon>
        <taxon>Dictyobacter</taxon>
    </lineage>
</organism>
<feature type="domain" description="Glycoside hydrolase family 5" evidence="7">
    <location>
        <begin position="52"/>
        <end position="331"/>
    </location>
</feature>
<dbReference type="AlphaFoldDB" id="A0A402AZA5"/>
<name>A0A402AZA5_9CHLR</name>
<dbReference type="GO" id="GO:0009251">
    <property type="term" value="P:glucan catabolic process"/>
    <property type="evidence" value="ECO:0007669"/>
    <property type="project" value="TreeGrafter"/>
</dbReference>
<dbReference type="PANTHER" id="PTHR34142:SF1">
    <property type="entry name" value="GLYCOSIDE HYDROLASE FAMILY 5 DOMAIN-CONTAINING PROTEIN"/>
    <property type="match status" value="1"/>
</dbReference>
<feature type="chain" id="PRO_5019054282" description="cellulase" evidence="6">
    <location>
        <begin position="32"/>
        <end position="362"/>
    </location>
</feature>
<evidence type="ECO:0000256" key="3">
    <source>
        <dbReference type="ARBA" id="ARBA00022801"/>
    </source>
</evidence>
<comment type="caution">
    <text evidence="8">The sequence shown here is derived from an EMBL/GenBank/DDBJ whole genome shotgun (WGS) entry which is preliminary data.</text>
</comment>
<feature type="signal peptide" evidence="6">
    <location>
        <begin position="1"/>
        <end position="31"/>
    </location>
</feature>
<evidence type="ECO:0000259" key="7">
    <source>
        <dbReference type="Pfam" id="PF00150"/>
    </source>
</evidence>
<dbReference type="EC" id="3.2.1.4" evidence="2"/>
<evidence type="ECO:0000313" key="8">
    <source>
        <dbReference type="EMBL" id="GCE24395.1"/>
    </source>
</evidence>
<dbReference type="EMBL" id="BIFS01000002">
    <property type="protein sequence ID" value="GCE24395.1"/>
    <property type="molecule type" value="Genomic_DNA"/>
</dbReference>
<keyword evidence="9" id="KW-1185">Reference proteome</keyword>
<comment type="similarity">
    <text evidence="5">Belongs to the glycosyl hydrolase 5 (cellulase A) family.</text>
</comment>